<evidence type="ECO:0000313" key="1">
    <source>
        <dbReference type="EMBL" id="GAI35359.1"/>
    </source>
</evidence>
<proteinExistence type="predicted"/>
<dbReference type="AlphaFoldDB" id="X1PWM2"/>
<sequence length="64" mass="7326">MEEEIKHKCVECGCRLFKVSYSEGGMIEVYCKDCDCPALITMISMTSIPAEKFKFPRIDKEGKK</sequence>
<accession>X1PWM2</accession>
<reference evidence="1" key="1">
    <citation type="journal article" date="2014" name="Front. Microbiol.">
        <title>High frequency of phylogenetically diverse reductive dehalogenase-homologous genes in deep subseafloor sedimentary metagenomes.</title>
        <authorList>
            <person name="Kawai M."/>
            <person name="Futagami T."/>
            <person name="Toyoda A."/>
            <person name="Takaki Y."/>
            <person name="Nishi S."/>
            <person name="Hori S."/>
            <person name="Arai W."/>
            <person name="Tsubouchi T."/>
            <person name="Morono Y."/>
            <person name="Uchiyama I."/>
            <person name="Ito T."/>
            <person name="Fujiyama A."/>
            <person name="Inagaki F."/>
            <person name="Takami H."/>
        </authorList>
    </citation>
    <scope>NUCLEOTIDE SEQUENCE</scope>
    <source>
        <strain evidence="1">Expedition CK06-06</strain>
    </source>
</reference>
<comment type="caution">
    <text evidence="1">The sequence shown here is derived from an EMBL/GenBank/DDBJ whole genome shotgun (WGS) entry which is preliminary data.</text>
</comment>
<dbReference type="EMBL" id="BARV01027267">
    <property type="protein sequence ID" value="GAI35359.1"/>
    <property type="molecule type" value="Genomic_DNA"/>
</dbReference>
<organism evidence="1">
    <name type="scientific">marine sediment metagenome</name>
    <dbReference type="NCBI Taxonomy" id="412755"/>
    <lineage>
        <taxon>unclassified sequences</taxon>
        <taxon>metagenomes</taxon>
        <taxon>ecological metagenomes</taxon>
    </lineage>
</organism>
<protein>
    <submittedName>
        <fullName evidence="1">Uncharacterized protein</fullName>
    </submittedName>
</protein>
<gene>
    <name evidence="1" type="ORF">S06H3_43910</name>
</gene>
<name>X1PWM2_9ZZZZ</name>